<feature type="transmembrane region" description="Helical" evidence="7">
    <location>
        <begin position="38"/>
        <end position="56"/>
    </location>
</feature>
<evidence type="ECO:0000313" key="9">
    <source>
        <dbReference type="EMBL" id="KJW12687.1"/>
    </source>
</evidence>
<evidence type="ECO:0000256" key="1">
    <source>
        <dbReference type="ARBA" id="ARBA00004651"/>
    </source>
</evidence>
<dbReference type="AlphaFoldDB" id="A0A0F3RV73"/>
<comment type="subcellular location">
    <subcellularLocation>
        <location evidence="1">Cell membrane</location>
        <topology evidence="1">Multi-pass membrane protein</topology>
    </subcellularLocation>
</comment>
<dbReference type="GO" id="GO:0005886">
    <property type="term" value="C:plasma membrane"/>
    <property type="evidence" value="ECO:0007669"/>
    <property type="project" value="UniProtKB-SubCell"/>
</dbReference>
<evidence type="ECO:0000256" key="6">
    <source>
        <dbReference type="ARBA" id="ARBA00023136"/>
    </source>
</evidence>
<reference evidence="9 10" key="1">
    <citation type="submission" date="2015-03" db="EMBL/GenBank/DDBJ databases">
        <authorList>
            <person name="Zheng J."/>
            <person name="Ganezle M."/>
        </authorList>
    </citation>
    <scope>NUCLEOTIDE SEQUENCE [LARGE SCALE GENOMIC DNA]</scope>
    <source>
        <strain evidence="9 10">LP38</strain>
    </source>
</reference>
<sequence>MRQPEHSLRGHLVALLTIFLWGITYISTKVLLTDFAPLEILLIRFVIGLVGLFLVYPKFFGFTSWKEEGALAAAGLLGICLYYLFENIALTFTYASNIGVIVSTSPLFIALIAAALGRQRLTKQFLCGFIASMLGISLISLNGSGVHINFTGDLLALLAALIWALYSYVVSYLNTLGHNPVQVTRRTFIYGILFILPVFWATHGRIRLAVILQPDNLVNLLFLGLGASALCFLSWAYAVKKLGTVKTSIYIYLVPVVTVITAWLILHEPITPLVLVGILLTIGGLVISARQ</sequence>
<keyword evidence="5 7" id="KW-1133">Transmembrane helix</keyword>
<evidence type="ECO:0000256" key="3">
    <source>
        <dbReference type="ARBA" id="ARBA00022475"/>
    </source>
</evidence>
<feature type="domain" description="EamA" evidence="8">
    <location>
        <begin position="9"/>
        <end position="140"/>
    </location>
</feature>
<dbReference type="RefSeq" id="WP_045807401.1">
    <property type="nucleotide sequence ID" value="NZ_BJZI01000023.1"/>
</dbReference>
<keyword evidence="6 7" id="KW-0472">Membrane</keyword>
<keyword evidence="4 7" id="KW-0812">Transmembrane</keyword>
<dbReference type="SUPFAM" id="SSF103481">
    <property type="entry name" value="Multidrug resistance efflux transporter EmrE"/>
    <property type="match status" value="2"/>
</dbReference>
<keyword evidence="3" id="KW-1003">Cell membrane</keyword>
<dbReference type="PATRIC" id="fig|216463.3.peg.549"/>
<feature type="transmembrane region" description="Helical" evidence="7">
    <location>
        <begin position="249"/>
        <end position="266"/>
    </location>
</feature>
<feature type="transmembrane region" description="Helical" evidence="7">
    <location>
        <begin position="154"/>
        <end position="175"/>
    </location>
</feature>
<name>A0A0F3RV73_9LACO</name>
<dbReference type="Pfam" id="PF00892">
    <property type="entry name" value="EamA"/>
    <property type="match status" value="2"/>
</dbReference>
<feature type="transmembrane region" description="Helical" evidence="7">
    <location>
        <begin position="272"/>
        <end position="289"/>
    </location>
</feature>
<organism evidence="9 10">
    <name type="scientific">Levilactobacillus spicheri</name>
    <dbReference type="NCBI Taxonomy" id="216463"/>
    <lineage>
        <taxon>Bacteria</taxon>
        <taxon>Bacillati</taxon>
        <taxon>Bacillota</taxon>
        <taxon>Bacilli</taxon>
        <taxon>Lactobacillales</taxon>
        <taxon>Lactobacillaceae</taxon>
        <taxon>Levilactobacillus</taxon>
    </lineage>
</organism>
<dbReference type="InterPro" id="IPR037185">
    <property type="entry name" value="EmrE-like"/>
</dbReference>
<feature type="transmembrane region" description="Helical" evidence="7">
    <location>
        <begin position="218"/>
        <end position="237"/>
    </location>
</feature>
<comment type="similarity">
    <text evidence="2">Belongs to the EamA transporter family.</text>
</comment>
<feature type="domain" description="EamA" evidence="8">
    <location>
        <begin position="151"/>
        <end position="288"/>
    </location>
</feature>
<dbReference type="PANTHER" id="PTHR32322:SF18">
    <property type="entry name" value="S-ADENOSYLMETHIONINE_S-ADENOSYLHOMOCYSTEINE TRANSPORTER"/>
    <property type="match status" value="1"/>
</dbReference>
<dbReference type="InterPro" id="IPR000620">
    <property type="entry name" value="EamA_dom"/>
</dbReference>
<feature type="transmembrane region" description="Helical" evidence="7">
    <location>
        <begin position="91"/>
        <end position="113"/>
    </location>
</feature>
<evidence type="ECO:0000256" key="5">
    <source>
        <dbReference type="ARBA" id="ARBA00022989"/>
    </source>
</evidence>
<proteinExistence type="inferred from homology"/>
<dbReference type="Gene3D" id="1.10.3730.20">
    <property type="match status" value="1"/>
</dbReference>
<dbReference type="PANTHER" id="PTHR32322">
    <property type="entry name" value="INNER MEMBRANE TRANSPORTER"/>
    <property type="match status" value="1"/>
</dbReference>
<feature type="transmembrane region" description="Helical" evidence="7">
    <location>
        <begin position="125"/>
        <end position="148"/>
    </location>
</feature>
<feature type="transmembrane region" description="Helical" evidence="7">
    <location>
        <begin position="187"/>
        <end position="206"/>
    </location>
</feature>
<dbReference type="EMBL" id="JZCR01000018">
    <property type="protein sequence ID" value="KJW12687.1"/>
    <property type="molecule type" value="Genomic_DNA"/>
</dbReference>
<protein>
    <submittedName>
        <fullName evidence="9">Multidrug transporter</fullName>
    </submittedName>
</protein>
<evidence type="ECO:0000256" key="2">
    <source>
        <dbReference type="ARBA" id="ARBA00007362"/>
    </source>
</evidence>
<dbReference type="InterPro" id="IPR050638">
    <property type="entry name" value="AA-Vitamin_Transporters"/>
</dbReference>
<evidence type="ECO:0000313" key="10">
    <source>
        <dbReference type="Proteomes" id="UP000033491"/>
    </source>
</evidence>
<accession>A0A0F3RV73</accession>
<evidence type="ECO:0000259" key="8">
    <source>
        <dbReference type="Pfam" id="PF00892"/>
    </source>
</evidence>
<evidence type="ECO:0000256" key="7">
    <source>
        <dbReference type="SAM" id="Phobius"/>
    </source>
</evidence>
<dbReference type="Proteomes" id="UP000033491">
    <property type="component" value="Unassembled WGS sequence"/>
</dbReference>
<comment type="caution">
    <text evidence="9">The sequence shown here is derived from an EMBL/GenBank/DDBJ whole genome shotgun (WGS) entry which is preliminary data.</text>
</comment>
<dbReference type="OrthoDB" id="9805239at2"/>
<feature type="transmembrane region" description="Helical" evidence="7">
    <location>
        <begin position="68"/>
        <end position="85"/>
    </location>
</feature>
<evidence type="ECO:0000256" key="4">
    <source>
        <dbReference type="ARBA" id="ARBA00022692"/>
    </source>
</evidence>
<feature type="transmembrane region" description="Helical" evidence="7">
    <location>
        <begin position="12"/>
        <end position="32"/>
    </location>
</feature>
<gene>
    <name evidence="9" type="ORF">VC81_07215</name>
</gene>